<dbReference type="SUPFAM" id="SSF54001">
    <property type="entry name" value="Cysteine proteinases"/>
    <property type="match status" value="1"/>
</dbReference>
<dbReference type="Gene3D" id="3.90.70.10">
    <property type="entry name" value="Cysteine proteinases"/>
    <property type="match status" value="1"/>
</dbReference>
<dbReference type="AlphaFoldDB" id="A0A5C3LPI1"/>
<accession>A0A5C3LPI1</accession>
<name>A0A5C3LPI1_9AGAR</name>
<dbReference type="OrthoDB" id="292964at2759"/>
<dbReference type="InterPro" id="IPR038765">
    <property type="entry name" value="Papain-like_cys_pep_sf"/>
</dbReference>
<organism evidence="1 2">
    <name type="scientific">Crucibulum laeve</name>
    <dbReference type="NCBI Taxonomy" id="68775"/>
    <lineage>
        <taxon>Eukaryota</taxon>
        <taxon>Fungi</taxon>
        <taxon>Dikarya</taxon>
        <taxon>Basidiomycota</taxon>
        <taxon>Agaricomycotina</taxon>
        <taxon>Agaricomycetes</taxon>
        <taxon>Agaricomycetidae</taxon>
        <taxon>Agaricales</taxon>
        <taxon>Agaricineae</taxon>
        <taxon>Nidulariaceae</taxon>
        <taxon>Crucibulum</taxon>
    </lineage>
</organism>
<sequence length="50" mass="5677">MNSVLQCLARTEELTEYFLNGVYQDELNSDNTLGLYGTIAEAFGDFLQRI</sequence>
<protein>
    <submittedName>
        <fullName evidence="1">Uncharacterized protein</fullName>
    </submittedName>
</protein>
<dbReference type="EMBL" id="ML213639">
    <property type="protein sequence ID" value="TFK33896.1"/>
    <property type="molecule type" value="Genomic_DNA"/>
</dbReference>
<evidence type="ECO:0000313" key="2">
    <source>
        <dbReference type="Proteomes" id="UP000308652"/>
    </source>
</evidence>
<evidence type="ECO:0000313" key="1">
    <source>
        <dbReference type="EMBL" id="TFK33896.1"/>
    </source>
</evidence>
<dbReference type="STRING" id="68775.A0A5C3LPI1"/>
<dbReference type="Proteomes" id="UP000308652">
    <property type="component" value="Unassembled WGS sequence"/>
</dbReference>
<gene>
    <name evidence="1" type="ORF">BDQ12DRAFT_727326</name>
</gene>
<keyword evidence="2" id="KW-1185">Reference proteome</keyword>
<proteinExistence type="predicted"/>
<reference evidence="1 2" key="1">
    <citation type="journal article" date="2019" name="Nat. Ecol. Evol.">
        <title>Megaphylogeny resolves global patterns of mushroom evolution.</title>
        <authorList>
            <person name="Varga T."/>
            <person name="Krizsan K."/>
            <person name="Foldi C."/>
            <person name="Dima B."/>
            <person name="Sanchez-Garcia M."/>
            <person name="Sanchez-Ramirez S."/>
            <person name="Szollosi G.J."/>
            <person name="Szarkandi J.G."/>
            <person name="Papp V."/>
            <person name="Albert L."/>
            <person name="Andreopoulos W."/>
            <person name="Angelini C."/>
            <person name="Antonin V."/>
            <person name="Barry K.W."/>
            <person name="Bougher N.L."/>
            <person name="Buchanan P."/>
            <person name="Buyck B."/>
            <person name="Bense V."/>
            <person name="Catcheside P."/>
            <person name="Chovatia M."/>
            <person name="Cooper J."/>
            <person name="Damon W."/>
            <person name="Desjardin D."/>
            <person name="Finy P."/>
            <person name="Geml J."/>
            <person name="Haridas S."/>
            <person name="Hughes K."/>
            <person name="Justo A."/>
            <person name="Karasinski D."/>
            <person name="Kautmanova I."/>
            <person name="Kiss B."/>
            <person name="Kocsube S."/>
            <person name="Kotiranta H."/>
            <person name="LaButti K.M."/>
            <person name="Lechner B.E."/>
            <person name="Liimatainen K."/>
            <person name="Lipzen A."/>
            <person name="Lukacs Z."/>
            <person name="Mihaltcheva S."/>
            <person name="Morgado L.N."/>
            <person name="Niskanen T."/>
            <person name="Noordeloos M.E."/>
            <person name="Ohm R.A."/>
            <person name="Ortiz-Santana B."/>
            <person name="Ovrebo C."/>
            <person name="Racz N."/>
            <person name="Riley R."/>
            <person name="Savchenko A."/>
            <person name="Shiryaev A."/>
            <person name="Soop K."/>
            <person name="Spirin V."/>
            <person name="Szebenyi C."/>
            <person name="Tomsovsky M."/>
            <person name="Tulloss R.E."/>
            <person name="Uehling J."/>
            <person name="Grigoriev I.V."/>
            <person name="Vagvolgyi C."/>
            <person name="Papp T."/>
            <person name="Martin F.M."/>
            <person name="Miettinen O."/>
            <person name="Hibbett D.S."/>
            <person name="Nagy L.G."/>
        </authorList>
    </citation>
    <scope>NUCLEOTIDE SEQUENCE [LARGE SCALE GENOMIC DNA]</scope>
    <source>
        <strain evidence="1 2">CBS 166.37</strain>
    </source>
</reference>